<keyword evidence="2" id="KW-1185">Reference proteome</keyword>
<organism evidence="1 2">
    <name type="scientific">Pristionchus mayeri</name>
    <dbReference type="NCBI Taxonomy" id="1317129"/>
    <lineage>
        <taxon>Eukaryota</taxon>
        <taxon>Metazoa</taxon>
        <taxon>Ecdysozoa</taxon>
        <taxon>Nematoda</taxon>
        <taxon>Chromadorea</taxon>
        <taxon>Rhabditida</taxon>
        <taxon>Rhabditina</taxon>
        <taxon>Diplogasteromorpha</taxon>
        <taxon>Diplogasteroidea</taxon>
        <taxon>Neodiplogasteridae</taxon>
        <taxon>Pristionchus</taxon>
    </lineage>
</organism>
<dbReference type="EMBL" id="BTRK01000002">
    <property type="protein sequence ID" value="GMR35973.1"/>
    <property type="molecule type" value="Genomic_DNA"/>
</dbReference>
<name>A0AAN5C3Q4_9BILA</name>
<evidence type="ECO:0000313" key="2">
    <source>
        <dbReference type="Proteomes" id="UP001328107"/>
    </source>
</evidence>
<proteinExistence type="predicted"/>
<reference evidence="2" key="1">
    <citation type="submission" date="2022-10" db="EMBL/GenBank/DDBJ databases">
        <title>Genome assembly of Pristionchus species.</title>
        <authorList>
            <person name="Yoshida K."/>
            <person name="Sommer R.J."/>
        </authorList>
    </citation>
    <scope>NUCLEOTIDE SEQUENCE [LARGE SCALE GENOMIC DNA]</scope>
    <source>
        <strain evidence="2">RS5460</strain>
    </source>
</reference>
<gene>
    <name evidence="1" type="ORF">PMAYCL1PPCAC_06168</name>
</gene>
<accession>A0AAN5C3Q4</accession>
<dbReference type="AlphaFoldDB" id="A0AAN5C3Q4"/>
<comment type="caution">
    <text evidence="1">The sequence shown here is derived from an EMBL/GenBank/DDBJ whole genome shotgun (WGS) entry which is preliminary data.</text>
</comment>
<protein>
    <submittedName>
        <fullName evidence="1">Uncharacterized protein</fullName>
    </submittedName>
</protein>
<evidence type="ECO:0000313" key="1">
    <source>
        <dbReference type="EMBL" id="GMR35973.1"/>
    </source>
</evidence>
<sequence length="76" mass="8507">TTLLFCNTVHQCLSLSRSTCSHYRQHFPAFGHTEYTIEHLLTFLASLLHGYGRADVLPGYIAHTISGHMNDTTEDG</sequence>
<feature type="non-terminal residue" evidence="1">
    <location>
        <position position="76"/>
    </location>
</feature>
<dbReference type="Proteomes" id="UP001328107">
    <property type="component" value="Unassembled WGS sequence"/>
</dbReference>
<feature type="non-terminal residue" evidence="1">
    <location>
        <position position="1"/>
    </location>
</feature>